<evidence type="ECO:0000256" key="1">
    <source>
        <dbReference type="SAM" id="Phobius"/>
    </source>
</evidence>
<dbReference type="EMBL" id="QXEC01000008">
    <property type="protein sequence ID" value="RIV38853.1"/>
    <property type="molecule type" value="Genomic_DNA"/>
</dbReference>
<evidence type="ECO:0000313" key="2">
    <source>
        <dbReference type="EMBL" id="RIV38853.1"/>
    </source>
</evidence>
<dbReference type="OrthoDB" id="428263at2"/>
<evidence type="ECO:0000313" key="3">
    <source>
        <dbReference type="Proteomes" id="UP000283832"/>
    </source>
</evidence>
<keyword evidence="1" id="KW-0812">Transmembrane</keyword>
<reference evidence="2 3" key="1">
    <citation type="submission" date="2018-08" db="EMBL/GenBank/DDBJ databases">
        <title>Jishengella sp. nov., isolated from a root of Azadirachta indica A. Juss. var. siamensis Valenton.</title>
        <authorList>
            <person name="Kuncharoen N."/>
            <person name="Tanasupawat S."/>
            <person name="Kudo T."/>
            <person name="Ohkuma M."/>
        </authorList>
    </citation>
    <scope>NUCLEOTIDE SEQUENCE [LARGE SCALE GENOMIC DNA]</scope>
    <source>
        <strain evidence="2 3">AZ1-13</strain>
    </source>
</reference>
<gene>
    <name evidence="2" type="ORF">D2L64_10455</name>
</gene>
<name>A0A418MWD9_9ACTN</name>
<dbReference type="InterPro" id="IPR013901">
    <property type="entry name" value="Anthrone_oxy"/>
</dbReference>
<accession>A0A418MWD9</accession>
<proteinExistence type="predicted"/>
<dbReference type="PROSITE" id="PS51257">
    <property type="entry name" value="PROKAR_LIPOPROTEIN"/>
    <property type="match status" value="1"/>
</dbReference>
<feature type="transmembrane region" description="Helical" evidence="1">
    <location>
        <begin position="50"/>
        <end position="76"/>
    </location>
</feature>
<keyword evidence="3" id="KW-1185">Reference proteome</keyword>
<dbReference type="Proteomes" id="UP000283832">
    <property type="component" value="Unassembled WGS sequence"/>
</dbReference>
<dbReference type="RefSeq" id="WP_119574865.1">
    <property type="nucleotide sequence ID" value="NZ_QXEC01000008.1"/>
</dbReference>
<organism evidence="2 3">
    <name type="scientific">Micromonospora radicis</name>
    <dbReference type="NCBI Taxonomy" id="1894971"/>
    <lineage>
        <taxon>Bacteria</taxon>
        <taxon>Bacillati</taxon>
        <taxon>Actinomycetota</taxon>
        <taxon>Actinomycetes</taxon>
        <taxon>Micromonosporales</taxon>
        <taxon>Micromonosporaceae</taxon>
        <taxon>Micromonospora</taxon>
    </lineage>
</organism>
<keyword evidence="1" id="KW-1133">Transmembrane helix</keyword>
<comment type="caution">
    <text evidence="2">The sequence shown here is derived from an EMBL/GenBank/DDBJ whole genome shotgun (WGS) entry which is preliminary data.</text>
</comment>
<keyword evidence="1" id="KW-0472">Membrane</keyword>
<sequence>MRAAVLVGAIFSTGLVAGLFFAYACSVMPGLGATDDRTLVGTMQSINRKILNGWFLSVFLGGPVLVAVAVVGHFGAGAGAGAGAGGAVLGWLVAALVGQLVTVGVTMRCNVPLNNLLDAAGSVDGITDLAAVRRRFERPWVRWNLVRTVSSVAAFACLIGALLAR</sequence>
<dbReference type="Pfam" id="PF08592">
    <property type="entry name" value="Anthrone_oxy"/>
    <property type="match status" value="1"/>
</dbReference>
<dbReference type="AlphaFoldDB" id="A0A418MWD9"/>
<feature type="transmembrane region" description="Helical" evidence="1">
    <location>
        <begin position="145"/>
        <end position="164"/>
    </location>
</feature>
<protein>
    <submittedName>
        <fullName evidence="2">DUF1772 domain-containing protein</fullName>
    </submittedName>
</protein>